<dbReference type="PRINTS" id="PR00019">
    <property type="entry name" value="LEURICHRPT"/>
</dbReference>
<dbReference type="InterPro" id="IPR003591">
    <property type="entry name" value="Leu-rich_rpt_typical-subtyp"/>
</dbReference>
<keyword evidence="2" id="KW-0677">Repeat</keyword>
<dbReference type="Proteomes" id="UP000812440">
    <property type="component" value="Chromosome 1"/>
</dbReference>
<keyword evidence="3" id="KW-1133">Transmembrane helix</keyword>
<evidence type="ECO:0000313" key="5">
    <source>
        <dbReference type="Proteomes" id="UP000812440"/>
    </source>
</evidence>
<keyword evidence="1" id="KW-0433">Leucine-rich repeat</keyword>
<comment type="caution">
    <text evidence="4">The sequence shown here is derived from an EMBL/GenBank/DDBJ whole genome shotgun (WGS) entry which is preliminary data.</text>
</comment>
<sequence length="263" mass="30046">MSQVSLQPINFLIERTLLSNTSLVCMDKCNCTELQKKPSLTELHILKNNITILTKEFFCELSKLEILNLSHNSIKKLDQFAFKGLTNLKILDLSYNQISALHSNIGLSSPYLKFLYLHNNSLTSLDSKQAISHLNSTLHVTLSGNPWKCDCSLATSLNNSNIKIGNSWTFLIGVVVVGIFTSLLILFAVKFPSWYDYLLSYNHHRLREEAPNIFQEEFNVDEKETVIVFEQIHSFVPEDGGFIEDKYIDDWDLKGMSTPKMNF</sequence>
<evidence type="ECO:0000256" key="1">
    <source>
        <dbReference type="ARBA" id="ARBA00022614"/>
    </source>
</evidence>
<dbReference type="GO" id="GO:0038023">
    <property type="term" value="F:signaling receptor activity"/>
    <property type="evidence" value="ECO:0007669"/>
    <property type="project" value="TreeGrafter"/>
</dbReference>
<evidence type="ECO:0000256" key="2">
    <source>
        <dbReference type="ARBA" id="ARBA00022737"/>
    </source>
</evidence>
<dbReference type="Gene3D" id="3.80.10.10">
    <property type="entry name" value="Ribonuclease Inhibitor"/>
    <property type="match status" value="1"/>
</dbReference>
<dbReference type="Pfam" id="PF13855">
    <property type="entry name" value="LRR_8"/>
    <property type="match status" value="1"/>
</dbReference>
<dbReference type="SMART" id="SM00365">
    <property type="entry name" value="LRR_SD22"/>
    <property type="match status" value="2"/>
</dbReference>
<dbReference type="EMBL" id="JAACNH010000001">
    <property type="protein sequence ID" value="KAG8455121.1"/>
    <property type="molecule type" value="Genomic_DNA"/>
</dbReference>
<evidence type="ECO:0008006" key="6">
    <source>
        <dbReference type="Google" id="ProtNLM"/>
    </source>
</evidence>
<protein>
    <recommendedName>
        <fullName evidence="6">Leucine-rich repeat-containing protein 19</fullName>
    </recommendedName>
</protein>
<dbReference type="SMART" id="SM00369">
    <property type="entry name" value="LRR_TYP"/>
    <property type="match status" value="3"/>
</dbReference>
<keyword evidence="3" id="KW-0812">Transmembrane</keyword>
<dbReference type="InterPro" id="IPR001611">
    <property type="entry name" value="Leu-rich_rpt"/>
</dbReference>
<organism evidence="4 5">
    <name type="scientific">Hymenochirus boettgeri</name>
    <name type="common">Congo dwarf clawed frog</name>
    <dbReference type="NCBI Taxonomy" id="247094"/>
    <lineage>
        <taxon>Eukaryota</taxon>
        <taxon>Metazoa</taxon>
        <taxon>Chordata</taxon>
        <taxon>Craniata</taxon>
        <taxon>Vertebrata</taxon>
        <taxon>Euteleostomi</taxon>
        <taxon>Amphibia</taxon>
        <taxon>Batrachia</taxon>
        <taxon>Anura</taxon>
        <taxon>Pipoidea</taxon>
        <taxon>Pipidae</taxon>
        <taxon>Pipinae</taxon>
        <taxon>Hymenochirus</taxon>
    </lineage>
</organism>
<keyword evidence="5" id="KW-1185">Reference proteome</keyword>
<dbReference type="PANTHER" id="PTHR31450:SF4">
    <property type="entry name" value="LEUCINE-RICH REPEAT-CONTAINING PROTEIN 19"/>
    <property type="match status" value="1"/>
</dbReference>
<keyword evidence="3" id="KW-0472">Membrane</keyword>
<dbReference type="Pfam" id="PF15176">
    <property type="entry name" value="LRR19-TM"/>
    <property type="match status" value="1"/>
</dbReference>
<dbReference type="GO" id="GO:0005886">
    <property type="term" value="C:plasma membrane"/>
    <property type="evidence" value="ECO:0007669"/>
    <property type="project" value="TreeGrafter"/>
</dbReference>
<dbReference type="PROSITE" id="PS51450">
    <property type="entry name" value="LRR"/>
    <property type="match status" value="2"/>
</dbReference>
<dbReference type="SUPFAM" id="SSF52058">
    <property type="entry name" value="L domain-like"/>
    <property type="match status" value="1"/>
</dbReference>
<evidence type="ECO:0000256" key="3">
    <source>
        <dbReference type="SAM" id="Phobius"/>
    </source>
</evidence>
<gene>
    <name evidence="4" type="ORF">GDO86_001364</name>
</gene>
<accession>A0A8T2KKR8</accession>
<dbReference type="InterPro" id="IPR032675">
    <property type="entry name" value="LRR_dom_sf"/>
</dbReference>
<dbReference type="GO" id="GO:1901224">
    <property type="term" value="P:positive regulation of non-canonical NF-kappaB signal transduction"/>
    <property type="evidence" value="ECO:0007669"/>
    <property type="project" value="TreeGrafter"/>
</dbReference>
<dbReference type="AlphaFoldDB" id="A0A8T2KKR8"/>
<evidence type="ECO:0000313" key="4">
    <source>
        <dbReference type="EMBL" id="KAG8455121.1"/>
    </source>
</evidence>
<dbReference type="PANTHER" id="PTHR31450">
    <property type="entry name" value="LEUCINE-RICH REPEAT-CONTAINING PROTEIN 19 LRRC19 FAMILY MEMBER"/>
    <property type="match status" value="1"/>
</dbReference>
<dbReference type="OrthoDB" id="1394818at2759"/>
<proteinExistence type="predicted"/>
<reference evidence="4" key="1">
    <citation type="thesis" date="2020" institute="ProQuest LLC" country="789 East Eisenhower Parkway, Ann Arbor, MI, USA">
        <title>Comparative Genomics and Chromosome Evolution.</title>
        <authorList>
            <person name="Mudd A.B."/>
        </authorList>
    </citation>
    <scope>NUCLEOTIDE SEQUENCE</scope>
    <source>
        <strain evidence="4">Female2</strain>
        <tissue evidence="4">Blood</tissue>
    </source>
</reference>
<name>A0A8T2KKR8_9PIPI</name>
<feature type="transmembrane region" description="Helical" evidence="3">
    <location>
        <begin position="168"/>
        <end position="189"/>
    </location>
</feature>